<organism evidence="3 4">
    <name type="scientific">Pristionchus fissidentatus</name>
    <dbReference type="NCBI Taxonomy" id="1538716"/>
    <lineage>
        <taxon>Eukaryota</taxon>
        <taxon>Metazoa</taxon>
        <taxon>Ecdysozoa</taxon>
        <taxon>Nematoda</taxon>
        <taxon>Chromadorea</taxon>
        <taxon>Rhabditida</taxon>
        <taxon>Rhabditina</taxon>
        <taxon>Diplogasteromorpha</taxon>
        <taxon>Diplogasteroidea</taxon>
        <taxon>Neodiplogasteridae</taxon>
        <taxon>Pristionchus</taxon>
    </lineage>
</organism>
<dbReference type="GO" id="GO:0004672">
    <property type="term" value="F:protein kinase activity"/>
    <property type="evidence" value="ECO:0007669"/>
    <property type="project" value="InterPro"/>
</dbReference>
<dbReference type="AlphaFoldDB" id="A0AAV5WJN2"/>
<evidence type="ECO:0000259" key="2">
    <source>
        <dbReference type="PROSITE" id="PS50011"/>
    </source>
</evidence>
<dbReference type="GO" id="GO:0005524">
    <property type="term" value="F:ATP binding"/>
    <property type="evidence" value="ECO:0007669"/>
    <property type="project" value="InterPro"/>
</dbReference>
<dbReference type="PROSITE" id="PS50011">
    <property type="entry name" value="PROTEIN_KINASE_DOM"/>
    <property type="match status" value="1"/>
</dbReference>
<dbReference type="InterPro" id="IPR008271">
    <property type="entry name" value="Ser/Thr_kinase_AS"/>
</dbReference>
<evidence type="ECO:0000313" key="4">
    <source>
        <dbReference type="Proteomes" id="UP001432322"/>
    </source>
</evidence>
<feature type="region of interest" description="Disordered" evidence="1">
    <location>
        <begin position="1"/>
        <end position="37"/>
    </location>
</feature>
<dbReference type="PANTHER" id="PTHR44167">
    <property type="entry name" value="OVARIAN-SPECIFIC SERINE/THREONINE-PROTEIN KINASE LOK-RELATED"/>
    <property type="match status" value="1"/>
</dbReference>
<feature type="compositionally biased region" description="Polar residues" evidence="1">
    <location>
        <begin position="154"/>
        <end position="167"/>
    </location>
</feature>
<feature type="region of interest" description="Disordered" evidence="1">
    <location>
        <begin position="142"/>
        <end position="184"/>
    </location>
</feature>
<dbReference type="Gene3D" id="1.10.510.10">
    <property type="entry name" value="Transferase(Phosphotransferase) domain 1"/>
    <property type="match status" value="1"/>
</dbReference>
<feature type="region of interest" description="Disordered" evidence="1">
    <location>
        <begin position="1237"/>
        <end position="1263"/>
    </location>
</feature>
<dbReference type="InterPro" id="IPR011009">
    <property type="entry name" value="Kinase-like_dom_sf"/>
</dbReference>
<feature type="region of interest" description="Disordered" evidence="1">
    <location>
        <begin position="336"/>
        <end position="391"/>
    </location>
</feature>
<dbReference type="PROSITE" id="PS00108">
    <property type="entry name" value="PROTEIN_KINASE_ST"/>
    <property type="match status" value="1"/>
</dbReference>
<comment type="caution">
    <text evidence="3">The sequence shown here is derived from an EMBL/GenBank/DDBJ whole genome shotgun (WGS) entry which is preliminary data.</text>
</comment>
<name>A0AAV5WJN2_9BILA</name>
<proteinExistence type="predicted"/>
<dbReference type="InterPro" id="IPR000719">
    <property type="entry name" value="Prot_kinase_dom"/>
</dbReference>
<accession>A0AAV5WJN2</accession>
<sequence length="1263" mass="139636">MKRGVPPGTPTTSDNDENDEWEKVTKEDLPEDPRKREEVLKYLVTTTVRQVKSAFTAPQSSPSPSFPPPPTQFAAPQISQPTSTPCNSCGMNGGPSSHNNHLTAAAASQRPVSPPTTGPVRGAPGVYTMEELSRALPSLPTGWMHPSGAANGNGIPSSAPTQTFSQGPPQQMENHHQHQQQQPQLTLQSLLSNPIYLNHSIYELQRALQNNLIMKSLGMNGVCPNMLPTDAQYNSFMEQLLEPYFGTNAAAAVIARDTEMSRQSVTPIQAITAEELAAQHQRQREALQYMQYKDLERRVLLTYGPKYLGRIPGVDPLTSYLASSPLDYAPVNSNAYAPASSEGPTSLDSSAASNPPPAPPVSPVCSPVATVHPSSSSSFTPSQSSAQPLNSTHLDRTVSEAITYAKARWPQGSPEPIILMTESEMPPSISYSQFLALRPELRSQFGEPLASFLTILSCFLQNSDERKTTSDTRKTEEDDGAVDTDRVTVGAFQWKGILGAVSTDCEIEFSEEMDVHIITVLRAAVRAIVDDRPMENGTASIPLQTHINGPQFPVENCPLPENSGLSYPEQLHAYVYEALGRGPLPPSAPFVSSQFFPPDSAPITLGLLNDTEMRNIIVGGKAEMDLSPAMSELLAAMFAAGESPPYNGNAQQLIDDLIDMQSIYGVVPLYNVPLPPSHLSMPIHPPLHSMQQPTNESPVLSIGRQNLPTYRSKNIFLPPELMYLTPNASRFKYSCCNVMVSEPTFKKTLELLELSDDEESDEAGGLHSLPVSIKREYVLGVGKFGTVYEGCVVPFGHTNPKEVDMESDDKKVAIKAIDMTYFAQYPHLKKQLDYEVSTLRQCMGFPAIVQFEGFTESSLFSPFSSVSPSQHAFIVMELMGCNLDDYVGKQESQRLPELHAKVIIRQIQAALNFLHCRGISHCDLKPANVLMYEKSWVIPQVKLTDFGHVRFYGDRMSETEIAHETAGLGVSNNRGYRAPEHATVQGYSPELDMYALGALSYFIMTGFVPNLTAPRNPSAAILQNTTNPLQKIRKGKKGKGRQEGAPVVEMNRIRIPSVAKSTRDCALHPDDERMEPEDHMYDLDKEPDLWPYSSKMSYHFCREHMKIDPQERIKLRDSMDHEWLSGFEMYSMLRRLECRMGLLKPSERHLTTVLDDVNYQRAMLYMASHPQDIQPLSSLSGGGDLSNGANELHMLYSVGHTPSHHYAPIRKTPPERPPLSAALMSLNAPQDLERDFQPNQFFVPKKKNTAVPSNQPKKKVSHK</sequence>
<dbReference type="EMBL" id="BTSY01000006">
    <property type="protein sequence ID" value="GMT32167.1"/>
    <property type="molecule type" value="Genomic_DNA"/>
</dbReference>
<dbReference type="Proteomes" id="UP001432322">
    <property type="component" value="Unassembled WGS sequence"/>
</dbReference>
<feature type="compositionally biased region" description="Polar residues" evidence="1">
    <location>
        <begin position="78"/>
        <end position="102"/>
    </location>
</feature>
<feature type="region of interest" description="Disordered" evidence="1">
    <location>
        <begin position="53"/>
        <end position="124"/>
    </location>
</feature>
<evidence type="ECO:0000256" key="1">
    <source>
        <dbReference type="SAM" id="MobiDB-lite"/>
    </source>
</evidence>
<keyword evidence="4" id="KW-1185">Reference proteome</keyword>
<evidence type="ECO:0000313" key="3">
    <source>
        <dbReference type="EMBL" id="GMT32167.1"/>
    </source>
</evidence>
<dbReference type="SMART" id="SM00220">
    <property type="entry name" value="S_TKc"/>
    <property type="match status" value="1"/>
</dbReference>
<dbReference type="Pfam" id="PF00069">
    <property type="entry name" value="Pkinase"/>
    <property type="match status" value="1"/>
</dbReference>
<feature type="domain" description="Protein kinase" evidence="2">
    <location>
        <begin position="773"/>
        <end position="1124"/>
    </location>
</feature>
<feature type="compositionally biased region" description="Low complexity" evidence="1">
    <location>
        <begin position="53"/>
        <end position="63"/>
    </location>
</feature>
<reference evidence="3" key="1">
    <citation type="submission" date="2023-10" db="EMBL/GenBank/DDBJ databases">
        <title>Genome assembly of Pristionchus species.</title>
        <authorList>
            <person name="Yoshida K."/>
            <person name="Sommer R.J."/>
        </authorList>
    </citation>
    <scope>NUCLEOTIDE SEQUENCE</scope>
    <source>
        <strain evidence="3">RS5133</strain>
    </source>
</reference>
<feature type="compositionally biased region" description="Basic and acidic residues" evidence="1">
    <location>
        <begin position="21"/>
        <end position="37"/>
    </location>
</feature>
<feature type="compositionally biased region" description="Low complexity" evidence="1">
    <location>
        <begin position="363"/>
        <end position="388"/>
    </location>
</feature>
<dbReference type="SUPFAM" id="SSF56112">
    <property type="entry name" value="Protein kinase-like (PK-like)"/>
    <property type="match status" value="1"/>
</dbReference>
<protein>
    <recommendedName>
        <fullName evidence="2">Protein kinase domain-containing protein</fullName>
    </recommendedName>
</protein>
<dbReference type="PANTHER" id="PTHR44167:SF24">
    <property type="entry name" value="SERINE_THREONINE-PROTEIN KINASE CHK2"/>
    <property type="match status" value="1"/>
</dbReference>
<gene>
    <name evidence="3" type="ORF">PFISCL1PPCAC_23464</name>
</gene>
<dbReference type="CDD" id="cd00180">
    <property type="entry name" value="PKc"/>
    <property type="match status" value="1"/>
</dbReference>